<dbReference type="EMBL" id="GL378328">
    <property type="protein sequence ID" value="EFJ51194.1"/>
    <property type="molecule type" value="Genomic_DNA"/>
</dbReference>
<dbReference type="Pfam" id="PF07714">
    <property type="entry name" value="PK_Tyr_Ser-Thr"/>
    <property type="match status" value="1"/>
</dbReference>
<feature type="domain" description="Protein kinase" evidence="4">
    <location>
        <begin position="284"/>
        <end position="628"/>
    </location>
</feature>
<dbReference type="InterPro" id="IPR017441">
    <property type="entry name" value="Protein_kinase_ATP_BS"/>
</dbReference>
<keyword evidence="1" id="KW-0547">Nucleotide-binding</keyword>
<dbReference type="eggNOG" id="KOG0192">
    <property type="taxonomic scope" value="Eukaryota"/>
</dbReference>
<dbReference type="PROSITE" id="PS50011">
    <property type="entry name" value="PROTEIN_KINASE_DOM"/>
    <property type="match status" value="1"/>
</dbReference>
<feature type="coiled-coil region" evidence="2">
    <location>
        <begin position="623"/>
        <end position="711"/>
    </location>
</feature>
<dbReference type="STRING" id="3068.D8TMV8"/>
<dbReference type="InterPro" id="IPR000719">
    <property type="entry name" value="Prot_kinase_dom"/>
</dbReference>
<feature type="region of interest" description="Disordered" evidence="3">
    <location>
        <begin position="716"/>
        <end position="745"/>
    </location>
</feature>
<dbReference type="GO" id="GO:0004674">
    <property type="term" value="F:protein serine/threonine kinase activity"/>
    <property type="evidence" value="ECO:0007669"/>
    <property type="project" value="TreeGrafter"/>
</dbReference>
<keyword evidence="1" id="KW-0067">ATP-binding</keyword>
<feature type="region of interest" description="Disordered" evidence="3">
    <location>
        <begin position="808"/>
        <end position="856"/>
    </location>
</feature>
<evidence type="ECO:0000256" key="2">
    <source>
        <dbReference type="SAM" id="Coils"/>
    </source>
</evidence>
<dbReference type="PROSITE" id="PS00107">
    <property type="entry name" value="PROTEIN_KINASE_ATP"/>
    <property type="match status" value="1"/>
</dbReference>
<dbReference type="GeneID" id="9620548"/>
<evidence type="ECO:0000313" key="5">
    <source>
        <dbReference type="EMBL" id="EFJ51194.1"/>
    </source>
</evidence>
<dbReference type="InParanoid" id="D8TMV8"/>
<feature type="region of interest" description="Disordered" evidence="3">
    <location>
        <begin position="211"/>
        <end position="245"/>
    </location>
</feature>
<reference evidence="5 6" key="1">
    <citation type="journal article" date="2010" name="Science">
        <title>Genomic analysis of organismal complexity in the multicellular green alga Volvox carteri.</title>
        <authorList>
            <person name="Prochnik S.E."/>
            <person name="Umen J."/>
            <person name="Nedelcu A.M."/>
            <person name="Hallmann A."/>
            <person name="Miller S.M."/>
            <person name="Nishii I."/>
            <person name="Ferris P."/>
            <person name="Kuo A."/>
            <person name="Mitros T."/>
            <person name="Fritz-Laylin L.K."/>
            <person name="Hellsten U."/>
            <person name="Chapman J."/>
            <person name="Simakov O."/>
            <person name="Rensing S.A."/>
            <person name="Terry A."/>
            <person name="Pangilinan J."/>
            <person name="Kapitonov V."/>
            <person name="Jurka J."/>
            <person name="Salamov A."/>
            <person name="Shapiro H."/>
            <person name="Schmutz J."/>
            <person name="Grimwood J."/>
            <person name="Lindquist E."/>
            <person name="Lucas S."/>
            <person name="Grigoriev I.V."/>
            <person name="Schmitt R."/>
            <person name="Kirk D."/>
            <person name="Rokhsar D.S."/>
        </authorList>
    </citation>
    <scope>NUCLEOTIDE SEQUENCE [LARGE SCALE GENOMIC DNA]</scope>
    <source>
        <strain evidence="6">f. Nagariensis / Eve</strain>
    </source>
</reference>
<sequence length="856" mass="94013">MSNALFYLRHLLLHKQEGCINDTSVPPMRQCWPQKTRIVDLAAEGADYDITRDMNTPNGLMFHLMNLTLFCDAVVDPKCLKEGEPLVCYLEARKKYLALRGGSQQQQQQQQHGDGDLTGTLLLVVAGLLAVAGWRRCRQQRRGKVYEDSDGEGARCGAIPCRGDDDTKDVEPRKAAAPVIKRDEQTGVTFGEDHELHAVRHQQKLSAPAAAGLKAGKGADLPAREKSLDGGGTPKDAPGKKEPSQLLAAMTDDEATEELMKIKAPKSGDAVVDGSSGTEPPTVELLPVVLGKGGFGRVVEGLYSGRRVAVKLLASDLLAACVTPPRLCLVMELMEASLERLMYGSTAETLMPLAKVLHISINVANALAYLHPTVVHRDLKMAYMRRCERVIVGLYACERPANVLMNNPACDRPVVKLSGHPNPSPHPTSECIRWVRQLSTSIQPNLADQRRINFWTLGCRGFELRLNPPKHLMLARDRSKDRKMLQPPYMPPECFDILSKHVTHQVVGLGVCLCVTNGLSEYVLSIIPGLMRCVRTCGNVTMCKEGVRKDIYSLGVLIWEMLAGKRPWEGVGNVAIAFMVTYKGLRLSLDDLPSSRCPAKLCRLLKACWESDPARRPAAAEVAKELTLVLEDARGQLVQLRLRHLQYHKAQLQSLLPQLESAFNDLRAKQHQVEELSQTLRVLSETMVPELDELQDQIRNCTAELERVVQRKRFQAAQRQQQQRRHGQSVGGMGGAEGRTALSGRRGLAVRFGRAGGGGGGGAPNRTRTGTTAEALEGSHFGPAGASRAESPQPIHAYNHYAAVGRRGSWGKAGAGEKSGIRTRSRQEARRVRNTRVSVSDKDKGFKISSDLHDGR</sequence>
<dbReference type="InterPro" id="IPR051681">
    <property type="entry name" value="Ser/Thr_Kinases-Pseudokinases"/>
</dbReference>
<accession>D8TMV8</accession>
<organism evidence="6">
    <name type="scientific">Volvox carteri f. nagariensis</name>
    <dbReference type="NCBI Taxonomy" id="3068"/>
    <lineage>
        <taxon>Eukaryota</taxon>
        <taxon>Viridiplantae</taxon>
        <taxon>Chlorophyta</taxon>
        <taxon>core chlorophytes</taxon>
        <taxon>Chlorophyceae</taxon>
        <taxon>CS clade</taxon>
        <taxon>Chlamydomonadales</taxon>
        <taxon>Volvocaceae</taxon>
        <taxon>Volvox</taxon>
    </lineage>
</organism>
<dbReference type="RefSeq" id="XP_002947661.1">
    <property type="nucleotide sequence ID" value="XM_002947615.1"/>
</dbReference>
<gene>
    <name evidence="5" type="ORF">VOLCADRAFT_88026</name>
</gene>
<dbReference type="AlphaFoldDB" id="D8TMV8"/>
<dbReference type="InterPro" id="IPR011009">
    <property type="entry name" value="Kinase-like_dom_sf"/>
</dbReference>
<evidence type="ECO:0000256" key="3">
    <source>
        <dbReference type="SAM" id="MobiDB-lite"/>
    </source>
</evidence>
<dbReference type="PANTHER" id="PTHR44329">
    <property type="entry name" value="SERINE/THREONINE-PROTEIN KINASE TNNI3K-RELATED"/>
    <property type="match status" value="1"/>
</dbReference>
<dbReference type="KEGG" id="vcn:VOLCADRAFT_88026"/>
<dbReference type="Proteomes" id="UP000001058">
    <property type="component" value="Unassembled WGS sequence"/>
</dbReference>
<dbReference type="PANTHER" id="PTHR44329:SF214">
    <property type="entry name" value="PROTEIN KINASE DOMAIN-CONTAINING PROTEIN"/>
    <property type="match status" value="1"/>
</dbReference>
<feature type="region of interest" description="Disordered" evidence="3">
    <location>
        <begin position="751"/>
        <end position="770"/>
    </location>
</feature>
<feature type="binding site" evidence="1">
    <location>
        <position position="311"/>
    </location>
    <ligand>
        <name>ATP</name>
        <dbReference type="ChEBI" id="CHEBI:30616"/>
    </ligand>
</feature>
<dbReference type="Gene3D" id="1.10.510.10">
    <property type="entry name" value="Transferase(Phosphotransferase) domain 1"/>
    <property type="match status" value="2"/>
</dbReference>
<feature type="compositionally biased region" description="Basic and acidic residues" evidence="3">
    <location>
        <begin position="839"/>
        <end position="856"/>
    </location>
</feature>
<evidence type="ECO:0000259" key="4">
    <source>
        <dbReference type="PROSITE" id="PS50011"/>
    </source>
</evidence>
<keyword evidence="6" id="KW-1185">Reference proteome</keyword>
<evidence type="ECO:0000313" key="6">
    <source>
        <dbReference type="Proteomes" id="UP000001058"/>
    </source>
</evidence>
<evidence type="ECO:0000256" key="1">
    <source>
        <dbReference type="PROSITE-ProRule" id="PRU10141"/>
    </source>
</evidence>
<name>D8TMV8_VOLCA</name>
<dbReference type="OrthoDB" id="780437at2759"/>
<protein>
    <recommendedName>
        <fullName evidence="4">Protein kinase domain-containing protein</fullName>
    </recommendedName>
</protein>
<keyword evidence="2" id="KW-0175">Coiled coil</keyword>
<dbReference type="SUPFAM" id="SSF56112">
    <property type="entry name" value="Protein kinase-like (PK-like)"/>
    <property type="match status" value="1"/>
</dbReference>
<feature type="compositionally biased region" description="Gly residues" evidence="3">
    <location>
        <begin position="754"/>
        <end position="763"/>
    </location>
</feature>
<proteinExistence type="predicted"/>
<dbReference type="InterPro" id="IPR001245">
    <property type="entry name" value="Ser-Thr/Tyr_kinase_cat_dom"/>
</dbReference>
<dbReference type="GO" id="GO:0005524">
    <property type="term" value="F:ATP binding"/>
    <property type="evidence" value="ECO:0007669"/>
    <property type="project" value="UniProtKB-UniRule"/>
</dbReference>
<feature type="compositionally biased region" description="Low complexity" evidence="3">
    <location>
        <begin position="211"/>
        <end position="221"/>
    </location>
</feature>